<comment type="caution">
    <text evidence="2">The sequence shown here is derived from an EMBL/GenBank/DDBJ whole genome shotgun (WGS) entry which is preliminary data.</text>
</comment>
<keyword evidence="3" id="KW-1185">Reference proteome</keyword>
<gene>
    <name evidence="2" type="ORF">E2C01_069282</name>
</gene>
<accession>A0A5B7HU46</accession>
<proteinExistence type="predicted"/>
<dbReference type="Proteomes" id="UP000324222">
    <property type="component" value="Unassembled WGS sequence"/>
</dbReference>
<sequence length="70" mass="7757">MLKLITACSQEGCLNQTCKECHSKGPFYSLETVELKKAQGTPHPIIHMIPKKPTNENDSLPIQLDTPIPV</sequence>
<dbReference type="AlphaFoldDB" id="A0A5B7HU46"/>
<evidence type="ECO:0000313" key="3">
    <source>
        <dbReference type="Proteomes" id="UP000324222"/>
    </source>
</evidence>
<protein>
    <submittedName>
        <fullName evidence="2">Uncharacterized protein</fullName>
    </submittedName>
</protein>
<feature type="region of interest" description="Disordered" evidence="1">
    <location>
        <begin position="47"/>
        <end position="70"/>
    </location>
</feature>
<organism evidence="2 3">
    <name type="scientific">Portunus trituberculatus</name>
    <name type="common">Swimming crab</name>
    <name type="synonym">Neptunus trituberculatus</name>
    <dbReference type="NCBI Taxonomy" id="210409"/>
    <lineage>
        <taxon>Eukaryota</taxon>
        <taxon>Metazoa</taxon>
        <taxon>Ecdysozoa</taxon>
        <taxon>Arthropoda</taxon>
        <taxon>Crustacea</taxon>
        <taxon>Multicrustacea</taxon>
        <taxon>Malacostraca</taxon>
        <taxon>Eumalacostraca</taxon>
        <taxon>Eucarida</taxon>
        <taxon>Decapoda</taxon>
        <taxon>Pleocyemata</taxon>
        <taxon>Brachyura</taxon>
        <taxon>Eubrachyura</taxon>
        <taxon>Portunoidea</taxon>
        <taxon>Portunidae</taxon>
        <taxon>Portuninae</taxon>
        <taxon>Portunus</taxon>
    </lineage>
</organism>
<dbReference type="EMBL" id="VSRR010039972">
    <property type="protein sequence ID" value="MPC74902.1"/>
    <property type="molecule type" value="Genomic_DNA"/>
</dbReference>
<evidence type="ECO:0000256" key="1">
    <source>
        <dbReference type="SAM" id="MobiDB-lite"/>
    </source>
</evidence>
<evidence type="ECO:0000313" key="2">
    <source>
        <dbReference type="EMBL" id="MPC74902.1"/>
    </source>
</evidence>
<name>A0A5B7HU46_PORTR</name>
<reference evidence="2 3" key="1">
    <citation type="submission" date="2019-05" db="EMBL/GenBank/DDBJ databases">
        <title>Another draft genome of Portunus trituberculatus and its Hox gene families provides insights of decapod evolution.</title>
        <authorList>
            <person name="Jeong J.-H."/>
            <person name="Song I."/>
            <person name="Kim S."/>
            <person name="Choi T."/>
            <person name="Kim D."/>
            <person name="Ryu S."/>
            <person name="Kim W."/>
        </authorList>
    </citation>
    <scope>NUCLEOTIDE SEQUENCE [LARGE SCALE GENOMIC DNA]</scope>
    <source>
        <tissue evidence="2">Muscle</tissue>
    </source>
</reference>